<reference evidence="13 14" key="1">
    <citation type="submission" date="2024-04" db="EMBL/GenBank/DDBJ databases">
        <title>Phyllosticta paracitricarpa is synonymous to the EU quarantine fungus P. citricarpa based on phylogenomic analyses.</title>
        <authorList>
            <consortium name="Lawrence Berkeley National Laboratory"/>
            <person name="Van Ingen-Buijs V.A."/>
            <person name="Van Westerhoven A.C."/>
            <person name="Haridas S."/>
            <person name="Skiadas P."/>
            <person name="Martin F."/>
            <person name="Groenewald J.Z."/>
            <person name="Crous P.W."/>
            <person name="Seidl M.F."/>
        </authorList>
    </citation>
    <scope>NUCLEOTIDE SEQUENCE [LARGE SCALE GENOMIC DNA]</scope>
    <source>
        <strain evidence="13 14">CBS 122670</strain>
    </source>
</reference>
<gene>
    <name evidence="13" type="ORF">IWX46DRAFT_274646</name>
</gene>
<comment type="subcellular location">
    <subcellularLocation>
        <location evidence="1">Endoplasmic reticulum membrane</location>
        <topology evidence="1">Multi-pass membrane protein</topology>
    </subcellularLocation>
</comment>
<evidence type="ECO:0000313" key="13">
    <source>
        <dbReference type="EMBL" id="KAK7535541.1"/>
    </source>
</evidence>
<evidence type="ECO:0000256" key="5">
    <source>
        <dbReference type="ARBA" id="ARBA00022679"/>
    </source>
</evidence>
<evidence type="ECO:0000256" key="1">
    <source>
        <dbReference type="ARBA" id="ARBA00004477"/>
    </source>
</evidence>
<dbReference type="PANTHER" id="PTHR23071:SF1">
    <property type="entry name" value="GPI ETHANOLAMINE PHOSPHATE TRANSFERASE 3"/>
    <property type="match status" value="1"/>
</dbReference>
<dbReference type="CDD" id="cd16023">
    <property type="entry name" value="GPI_EPT_3"/>
    <property type="match status" value="1"/>
</dbReference>
<dbReference type="GO" id="GO:0016740">
    <property type="term" value="F:transferase activity"/>
    <property type="evidence" value="ECO:0007669"/>
    <property type="project" value="UniProtKB-KW"/>
</dbReference>
<keyword evidence="6 12" id="KW-0812">Transmembrane</keyword>
<keyword evidence="8 12" id="KW-1133">Transmembrane helix</keyword>
<evidence type="ECO:0000256" key="9">
    <source>
        <dbReference type="ARBA" id="ARBA00023136"/>
    </source>
</evidence>
<sequence>MEEGKPRSEYQGIAAQFAAAKARQVQEEAQGLRNRSGDAKAADKLRELQFKSSHSLLVAFLVLMSVLHILGLYLFTTGFLLTRLVLDHKSDCAVPPVDLYGTSHTPGTIEKGCWHPKSFEKAVVIIVDALRYDFTVPFLPREDDTKPHHFHNAVPFLYETASKQPNNAVLLPFIADPPTTTLQRLKGLTTGTLPTFIDAGSNFAGTAIDEDNLIAQLRNASKNVVHLGDDTWHSLFPGLFDAELTRPYDSFNVWDLHTVDDGVSEHLFPYLAPANSSKWDVLIGHYLGVDHAGHRYGPDHPAMTDKLQQMDGVFRRVVDTLDDDTLLVVMGDHGMDSKGDHGGESDDEVQAALWMYSKRGIFGRSHADFVQPPATAKERPVNQIDLVPTLALLLGLPIPFNNLGKPIEEAFVGPRGDDHRNLALVNRLAAAQIHRYQHEYALAKGLAEQEVSPLGLWDTAQRTWDALVKTSKPTQEQWKQAYERYSSYQKLTLSVCKSLWAEFHLVSMVQGIGVLAASLTVLVVYARGVTGDHTDLTPLLLMRGLLGLVFGSAGGAAAGYLIEPFEVQHSVFFGGSVLSLVGLASALYTAKFRVRSPFPTSFWGWVSLVFPTLLAVGFASNSYTIWEDRILYFLLATLGVLFFASSLRQDKAEDRALGCYHSLVFILLTRLSSLSRLCREEQMPYCKSTYYASSTSSTSALWQLAIPFAVALALPEAIKLFYTRTHSYHGLAPFWLGFTFRIGLLLSAIFWGLDAADDADLLPQIPKRSQKGIRVVFSRVTIGLALAVGYTVYAWCKPLLQIRTREARPGDENDSTVVSKDANTALEIRGYANVHGTRYALLLPAWALLLVHVQKPMGAGAMGAMLVQIFCLLEMVAANKLNMPNLPFSPSSSSSSSSSGEEEQASWTRPTASAIGPTTLALLALSHFFTTGHSATLPSIQWDTAFLSTHTVSYPLSPLLVTLNTFAPLVLASVAVPALPLWRAPPKRPALLGAVAMAAATLVAVFVGIALASALETAWLRRHLMLYRVFCPRFLTAVGGVAVVCVMVVAGGVVGTWWAFGSVSTVFGW</sequence>
<dbReference type="PANTHER" id="PTHR23071">
    <property type="entry name" value="PHOSPHATIDYLINOSITOL GLYCAN"/>
    <property type="match status" value="1"/>
</dbReference>
<dbReference type="EMBL" id="JBBPDW010000039">
    <property type="protein sequence ID" value="KAK7535541.1"/>
    <property type="molecule type" value="Genomic_DNA"/>
</dbReference>
<evidence type="ECO:0000313" key="14">
    <source>
        <dbReference type="Proteomes" id="UP001365128"/>
    </source>
</evidence>
<comment type="similarity">
    <text evidence="3">Belongs to the PIGG/PIGN/PIGO family. PIGO subfamily.</text>
</comment>
<feature type="compositionally biased region" description="Low complexity" evidence="11">
    <location>
        <begin position="889"/>
        <end position="899"/>
    </location>
</feature>
<keyword evidence="14" id="KW-1185">Reference proteome</keyword>
<protein>
    <submittedName>
        <fullName evidence="13">GPI ethanolamine phosphate transferase 3</fullName>
    </submittedName>
</protein>
<comment type="pathway">
    <text evidence="2">Glycolipid biosynthesis; glycosylphosphatidylinositol-anchor biosynthesis.</text>
</comment>
<evidence type="ECO:0000256" key="8">
    <source>
        <dbReference type="ARBA" id="ARBA00022989"/>
    </source>
</evidence>
<evidence type="ECO:0000256" key="7">
    <source>
        <dbReference type="ARBA" id="ARBA00022824"/>
    </source>
</evidence>
<evidence type="ECO:0000256" key="3">
    <source>
        <dbReference type="ARBA" id="ARBA00008695"/>
    </source>
</evidence>
<keyword evidence="9 12" id="KW-0472">Membrane</keyword>
<keyword evidence="4" id="KW-0337">GPI-anchor biosynthesis</keyword>
<dbReference type="Gene3D" id="3.40.720.10">
    <property type="entry name" value="Alkaline Phosphatase, subunit A"/>
    <property type="match status" value="1"/>
</dbReference>
<evidence type="ECO:0000256" key="11">
    <source>
        <dbReference type="SAM" id="MobiDB-lite"/>
    </source>
</evidence>
<evidence type="ECO:0000256" key="12">
    <source>
        <dbReference type="SAM" id="Phobius"/>
    </source>
</evidence>
<dbReference type="InterPro" id="IPR002591">
    <property type="entry name" value="Phosphodiest/P_Trfase"/>
</dbReference>
<evidence type="ECO:0000256" key="6">
    <source>
        <dbReference type="ARBA" id="ARBA00022692"/>
    </source>
</evidence>
<dbReference type="InterPro" id="IPR017850">
    <property type="entry name" value="Alkaline_phosphatase_core_sf"/>
</dbReference>
<organism evidence="13 14">
    <name type="scientific">Phyllosticta citricarpa</name>
    <dbReference type="NCBI Taxonomy" id="55181"/>
    <lineage>
        <taxon>Eukaryota</taxon>
        <taxon>Fungi</taxon>
        <taxon>Dikarya</taxon>
        <taxon>Ascomycota</taxon>
        <taxon>Pezizomycotina</taxon>
        <taxon>Dothideomycetes</taxon>
        <taxon>Dothideomycetes incertae sedis</taxon>
        <taxon>Botryosphaeriales</taxon>
        <taxon>Phyllostictaceae</taxon>
        <taxon>Phyllosticta</taxon>
    </lineage>
</organism>
<feature type="transmembrane region" description="Helical" evidence="12">
    <location>
        <begin position="503"/>
        <end position="528"/>
    </location>
</feature>
<evidence type="ECO:0000256" key="10">
    <source>
        <dbReference type="ARBA" id="ARBA00023180"/>
    </source>
</evidence>
<feature type="transmembrane region" description="Helical" evidence="12">
    <location>
        <begin position="773"/>
        <end position="796"/>
    </location>
</feature>
<proteinExistence type="inferred from homology"/>
<evidence type="ECO:0000256" key="4">
    <source>
        <dbReference type="ARBA" id="ARBA00022502"/>
    </source>
</evidence>
<dbReference type="SUPFAM" id="SSF53649">
    <property type="entry name" value="Alkaline phosphatase-like"/>
    <property type="match status" value="1"/>
</dbReference>
<accession>A0ABR1LK25</accession>
<feature type="transmembrane region" description="Helical" evidence="12">
    <location>
        <begin position="959"/>
        <end position="979"/>
    </location>
</feature>
<feature type="transmembrane region" description="Helical" evidence="12">
    <location>
        <begin position="630"/>
        <end position="647"/>
    </location>
</feature>
<dbReference type="Proteomes" id="UP001365128">
    <property type="component" value="Unassembled WGS sequence"/>
</dbReference>
<feature type="transmembrane region" description="Helical" evidence="12">
    <location>
        <begin position="602"/>
        <end position="624"/>
    </location>
</feature>
<dbReference type="Pfam" id="PF01663">
    <property type="entry name" value="Phosphodiest"/>
    <property type="match status" value="1"/>
</dbReference>
<feature type="region of interest" description="Disordered" evidence="11">
    <location>
        <begin position="889"/>
        <end position="910"/>
    </location>
</feature>
<feature type="transmembrane region" description="Helical" evidence="12">
    <location>
        <begin position="540"/>
        <end position="562"/>
    </location>
</feature>
<feature type="transmembrane region" description="Helical" evidence="12">
    <location>
        <begin position="56"/>
        <end position="81"/>
    </location>
</feature>
<feature type="transmembrane region" description="Helical" evidence="12">
    <location>
        <begin position="1034"/>
        <end position="1060"/>
    </location>
</feature>
<name>A0ABR1LK25_9PEZI</name>
<feature type="transmembrane region" description="Helical" evidence="12">
    <location>
        <begin position="734"/>
        <end position="753"/>
    </location>
</feature>
<dbReference type="InterPro" id="IPR039524">
    <property type="entry name" value="PIGO/GPI13"/>
</dbReference>
<keyword evidence="7" id="KW-0256">Endoplasmic reticulum</keyword>
<keyword evidence="10" id="KW-0325">Glycoprotein</keyword>
<keyword evidence="5 13" id="KW-0808">Transferase</keyword>
<evidence type="ECO:0000256" key="2">
    <source>
        <dbReference type="ARBA" id="ARBA00004687"/>
    </source>
</evidence>
<feature type="transmembrane region" description="Helical" evidence="12">
    <location>
        <begin position="568"/>
        <end position="590"/>
    </location>
</feature>
<feature type="transmembrane region" description="Helical" evidence="12">
    <location>
        <begin position="991"/>
        <end position="1013"/>
    </location>
</feature>
<dbReference type="InterPro" id="IPR037675">
    <property type="entry name" value="PIG-O_N"/>
</dbReference>
<comment type="caution">
    <text evidence="13">The sequence shown here is derived from an EMBL/GenBank/DDBJ whole genome shotgun (WGS) entry which is preliminary data.</text>
</comment>